<dbReference type="GO" id="GO:0046491">
    <property type="term" value="P:L-methylmalonyl-CoA metabolic process"/>
    <property type="evidence" value="ECO:0007669"/>
    <property type="project" value="TreeGrafter"/>
</dbReference>
<evidence type="ECO:0000259" key="2">
    <source>
        <dbReference type="PROSITE" id="PS51819"/>
    </source>
</evidence>
<keyword evidence="1" id="KW-0479">Metal-binding</keyword>
<evidence type="ECO:0000313" key="3">
    <source>
        <dbReference type="EMBL" id="GGZ11299.1"/>
    </source>
</evidence>
<dbReference type="InterPro" id="IPR004360">
    <property type="entry name" value="Glyas_Fos-R_dOase_dom"/>
</dbReference>
<dbReference type="PANTHER" id="PTHR43048">
    <property type="entry name" value="METHYLMALONYL-COA EPIMERASE"/>
    <property type="match status" value="1"/>
</dbReference>
<dbReference type="PANTHER" id="PTHR43048:SF3">
    <property type="entry name" value="METHYLMALONYL-COA EPIMERASE, MITOCHONDRIAL"/>
    <property type="match status" value="1"/>
</dbReference>
<dbReference type="GO" id="GO:0046872">
    <property type="term" value="F:metal ion binding"/>
    <property type="evidence" value="ECO:0007669"/>
    <property type="project" value="UniProtKB-KW"/>
</dbReference>
<reference evidence="3" key="1">
    <citation type="journal article" date="2014" name="Int. J. Syst. Evol. Microbiol.">
        <title>Complete genome sequence of Corynebacterium casei LMG S-19264T (=DSM 44701T), isolated from a smear-ripened cheese.</title>
        <authorList>
            <consortium name="US DOE Joint Genome Institute (JGI-PGF)"/>
            <person name="Walter F."/>
            <person name="Albersmeier A."/>
            <person name="Kalinowski J."/>
            <person name="Ruckert C."/>
        </authorList>
    </citation>
    <scope>NUCLEOTIDE SEQUENCE</scope>
    <source>
        <strain evidence="3">KCTC 32255</strain>
    </source>
</reference>
<accession>A0A918UI27</accession>
<feature type="domain" description="VOC" evidence="2">
    <location>
        <begin position="6"/>
        <end position="145"/>
    </location>
</feature>
<sequence length="155" mass="17097">MAKINRLHHLGMSVPSLEVGRRFYVEGLGFTELGGGGFDRDPDIDTILGLDGAKAQVAFLEFGDFKIEMFEFAAPEQAPDTDTAKRPVHLHGYTHICLDVTDVEAVHTRLMAVGMTFHSKPVDKAGVRTIYGRDPFGNVIELQEIVHFDPTDGDI</sequence>
<gene>
    <name evidence="3" type="ORF">GCM10011614_27850</name>
</gene>
<dbReference type="InterPro" id="IPR029068">
    <property type="entry name" value="Glyas_Bleomycin-R_OHBP_Dase"/>
</dbReference>
<dbReference type="SUPFAM" id="SSF54593">
    <property type="entry name" value="Glyoxalase/Bleomycin resistance protein/Dihydroxybiphenyl dioxygenase"/>
    <property type="match status" value="1"/>
</dbReference>
<dbReference type="InterPro" id="IPR037523">
    <property type="entry name" value="VOC_core"/>
</dbReference>
<dbReference type="EMBL" id="BMZA01000012">
    <property type="protein sequence ID" value="GGZ11299.1"/>
    <property type="molecule type" value="Genomic_DNA"/>
</dbReference>
<evidence type="ECO:0000313" key="4">
    <source>
        <dbReference type="Proteomes" id="UP000648075"/>
    </source>
</evidence>
<dbReference type="Gene3D" id="3.10.180.10">
    <property type="entry name" value="2,3-Dihydroxybiphenyl 1,2-Dioxygenase, domain 1"/>
    <property type="match status" value="1"/>
</dbReference>
<dbReference type="RefSeq" id="WP_229814191.1">
    <property type="nucleotide sequence ID" value="NZ_BMZA01000012.1"/>
</dbReference>
<dbReference type="Proteomes" id="UP000648075">
    <property type="component" value="Unassembled WGS sequence"/>
</dbReference>
<dbReference type="AlphaFoldDB" id="A0A918UI27"/>
<protein>
    <recommendedName>
        <fullName evidence="2">VOC domain-containing protein</fullName>
    </recommendedName>
</protein>
<reference evidence="3" key="2">
    <citation type="submission" date="2020-09" db="EMBL/GenBank/DDBJ databases">
        <authorList>
            <person name="Sun Q."/>
            <person name="Kim S."/>
        </authorList>
    </citation>
    <scope>NUCLEOTIDE SEQUENCE</scope>
    <source>
        <strain evidence="3">KCTC 32255</strain>
    </source>
</reference>
<proteinExistence type="predicted"/>
<comment type="caution">
    <text evidence="3">The sequence shown here is derived from an EMBL/GenBank/DDBJ whole genome shotgun (WGS) entry which is preliminary data.</text>
</comment>
<dbReference type="GO" id="GO:0004493">
    <property type="term" value="F:methylmalonyl-CoA epimerase activity"/>
    <property type="evidence" value="ECO:0007669"/>
    <property type="project" value="TreeGrafter"/>
</dbReference>
<keyword evidence="4" id="KW-1185">Reference proteome</keyword>
<dbReference type="InterPro" id="IPR051785">
    <property type="entry name" value="MMCE/EMCE_epimerase"/>
</dbReference>
<organism evidence="3 4">
    <name type="scientific">Novosphingobium colocasiae</name>
    <dbReference type="NCBI Taxonomy" id="1256513"/>
    <lineage>
        <taxon>Bacteria</taxon>
        <taxon>Pseudomonadati</taxon>
        <taxon>Pseudomonadota</taxon>
        <taxon>Alphaproteobacteria</taxon>
        <taxon>Sphingomonadales</taxon>
        <taxon>Sphingomonadaceae</taxon>
        <taxon>Novosphingobium</taxon>
    </lineage>
</organism>
<dbReference type="PROSITE" id="PS51819">
    <property type="entry name" value="VOC"/>
    <property type="match status" value="1"/>
</dbReference>
<name>A0A918UI27_9SPHN</name>
<dbReference type="Pfam" id="PF00903">
    <property type="entry name" value="Glyoxalase"/>
    <property type="match status" value="1"/>
</dbReference>
<evidence type="ECO:0000256" key="1">
    <source>
        <dbReference type="ARBA" id="ARBA00022723"/>
    </source>
</evidence>